<dbReference type="InterPro" id="IPR006630">
    <property type="entry name" value="La_HTH"/>
</dbReference>
<feature type="domain" description="RRM" evidence="6">
    <location>
        <begin position="109"/>
        <end position="191"/>
    </location>
</feature>
<dbReference type="GO" id="GO:1990904">
    <property type="term" value="C:ribonucleoprotein complex"/>
    <property type="evidence" value="ECO:0007669"/>
    <property type="project" value="UniProtKB-UniRule"/>
</dbReference>
<accession>A0A8K0K7T3</accession>
<dbReference type="PANTHER" id="PTHR22792">
    <property type="entry name" value="LUPUS LA PROTEIN-RELATED"/>
    <property type="match status" value="1"/>
</dbReference>
<dbReference type="CDD" id="cd08028">
    <property type="entry name" value="LARP_3"/>
    <property type="match status" value="1"/>
</dbReference>
<dbReference type="PROSITE" id="PS50961">
    <property type="entry name" value="HTH_LA"/>
    <property type="match status" value="1"/>
</dbReference>
<keyword evidence="3" id="KW-0539">Nucleus</keyword>
<dbReference type="GO" id="GO:0045727">
    <property type="term" value="P:positive regulation of translation"/>
    <property type="evidence" value="ECO:0007669"/>
    <property type="project" value="TreeGrafter"/>
</dbReference>
<dbReference type="CDD" id="cd12291">
    <property type="entry name" value="RRM1_La"/>
    <property type="match status" value="1"/>
</dbReference>
<feature type="compositionally biased region" description="Basic and acidic residues" evidence="5">
    <location>
        <begin position="315"/>
        <end position="381"/>
    </location>
</feature>
<evidence type="ECO:0000313" key="9">
    <source>
        <dbReference type="EMBL" id="KAG8229317.1"/>
    </source>
</evidence>
<evidence type="ECO:0000256" key="5">
    <source>
        <dbReference type="SAM" id="MobiDB-lite"/>
    </source>
</evidence>
<evidence type="ECO:0000313" key="10">
    <source>
        <dbReference type="Proteomes" id="UP000792457"/>
    </source>
</evidence>
<comment type="caution">
    <text evidence="9">The sequence shown here is derived from an EMBL/GenBank/DDBJ whole genome shotgun (WGS) entry which is preliminary data.</text>
</comment>
<feature type="region of interest" description="Disordered" evidence="5">
    <location>
        <begin position="203"/>
        <end position="240"/>
    </location>
</feature>
<feature type="compositionally biased region" description="Acidic residues" evidence="5">
    <location>
        <begin position="226"/>
        <end position="237"/>
    </location>
</feature>
<dbReference type="GO" id="GO:1904868">
    <property type="term" value="P:telomerase catalytic core complex assembly"/>
    <property type="evidence" value="ECO:0007669"/>
    <property type="project" value="InterPro"/>
</dbReference>
<dbReference type="InterPro" id="IPR036388">
    <property type="entry name" value="WH-like_DNA-bd_sf"/>
</dbReference>
<protein>
    <submittedName>
        <fullName evidence="9">Uncharacterized protein</fullName>
    </submittedName>
</protein>
<dbReference type="SUPFAM" id="SSF54928">
    <property type="entry name" value="RNA-binding domain, RBD"/>
    <property type="match status" value="1"/>
</dbReference>
<evidence type="ECO:0000259" key="8">
    <source>
        <dbReference type="PROSITE" id="PS51939"/>
    </source>
</evidence>
<dbReference type="GO" id="GO:0005829">
    <property type="term" value="C:cytosol"/>
    <property type="evidence" value="ECO:0007669"/>
    <property type="project" value="TreeGrafter"/>
</dbReference>
<feature type="domain" description="XRRM" evidence="8">
    <location>
        <begin position="239"/>
        <end position="375"/>
    </location>
</feature>
<dbReference type="SUPFAM" id="SSF46785">
    <property type="entry name" value="Winged helix' DNA-binding domain"/>
    <property type="match status" value="1"/>
</dbReference>
<feature type="compositionally biased region" description="Acidic residues" evidence="5">
    <location>
        <begin position="382"/>
        <end position="394"/>
    </location>
</feature>
<feature type="compositionally biased region" description="Basic residues" evidence="5">
    <location>
        <begin position="205"/>
        <end position="215"/>
    </location>
</feature>
<dbReference type="PRINTS" id="PR00302">
    <property type="entry name" value="LUPUSLA"/>
</dbReference>
<evidence type="ECO:0000256" key="4">
    <source>
        <dbReference type="PROSITE-ProRule" id="PRU00332"/>
    </source>
</evidence>
<keyword evidence="10" id="KW-1185">Reference proteome</keyword>
<feature type="compositionally biased region" description="Basic residues" evidence="5">
    <location>
        <begin position="444"/>
        <end position="466"/>
    </location>
</feature>
<dbReference type="InterPro" id="IPR002344">
    <property type="entry name" value="Lupus_La"/>
</dbReference>
<reference evidence="9" key="2">
    <citation type="submission" date="2017-10" db="EMBL/GenBank/DDBJ databases">
        <title>Ladona fulva Genome sequencing and assembly.</title>
        <authorList>
            <person name="Murali S."/>
            <person name="Richards S."/>
            <person name="Bandaranaike D."/>
            <person name="Bellair M."/>
            <person name="Blankenburg K."/>
            <person name="Chao H."/>
            <person name="Dinh H."/>
            <person name="Doddapaneni H."/>
            <person name="Dugan-Rocha S."/>
            <person name="Elkadiri S."/>
            <person name="Gnanaolivu R."/>
            <person name="Hernandez B."/>
            <person name="Skinner E."/>
            <person name="Javaid M."/>
            <person name="Lee S."/>
            <person name="Li M."/>
            <person name="Ming W."/>
            <person name="Munidasa M."/>
            <person name="Muniz J."/>
            <person name="Nguyen L."/>
            <person name="Hughes D."/>
            <person name="Osuji N."/>
            <person name="Pu L.-L."/>
            <person name="Puazo M."/>
            <person name="Qu C."/>
            <person name="Quiroz J."/>
            <person name="Raj R."/>
            <person name="Weissenberger G."/>
            <person name="Xin Y."/>
            <person name="Zou X."/>
            <person name="Han Y."/>
            <person name="Worley K."/>
            <person name="Muzny D."/>
            <person name="Gibbs R."/>
        </authorList>
    </citation>
    <scope>NUCLEOTIDE SEQUENCE</scope>
    <source>
        <strain evidence="9">Sampled in the wild</strain>
    </source>
</reference>
<feature type="compositionally biased region" description="Basic and acidic residues" evidence="5">
    <location>
        <begin position="395"/>
        <end position="404"/>
    </location>
</feature>
<dbReference type="EMBL" id="KZ308426">
    <property type="protein sequence ID" value="KAG8229317.1"/>
    <property type="molecule type" value="Genomic_DNA"/>
</dbReference>
<gene>
    <name evidence="9" type="ORF">J437_LFUL007125</name>
</gene>
<dbReference type="SMART" id="SM00715">
    <property type="entry name" value="LA"/>
    <property type="match status" value="1"/>
</dbReference>
<dbReference type="PANTHER" id="PTHR22792:SF166">
    <property type="entry name" value="LUPUS LA PROTEIN HOMOLOG"/>
    <property type="match status" value="1"/>
</dbReference>
<keyword evidence="2 4" id="KW-0694">RNA-binding</keyword>
<evidence type="ECO:0000256" key="3">
    <source>
        <dbReference type="ARBA" id="ARBA00023242"/>
    </source>
</evidence>
<dbReference type="InterPro" id="IPR035979">
    <property type="entry name" value="RBD_domain_sf"/>
</dbReference>
<dbReference type="GO" id="GO:0008033">
    <property type="term" value="P:tRNA processing"/>
    <property type="evidence" value="ECO:0007669"/>
    <property type="project" value="TreeGrafter"/>
</dbReference>
<dbReference type="InterPro" id="IPR014886">
    <property type="entry name" value="La_xRRM"/>
</dbReference>
<proteinExistence type="predicted"/>
<evidence type="ECO:0000259" key="7">
    <source>
        <dbReference type="PROSITE" id="PS50961"/>
    </source>
</evidence>
<dbReference type="GO" id="GO:0010494">
    <property type="term" value="C:cytoplasmic stress granule"/>
    <property type="evidence" value="ECO:0007669"/>
    <property type="project" value="TreeGrafter"/>
</dbReference>
<dbReference type="InterPro" id="IPR036390">
    <property type="entry name" value="WH_DNA-bd_sf"/>
</dbReference>
<comment type="subcellular location">
    <subcellularLocation>
        <location evidence="1">Nucleus</location>
    </subcellularLocation>
</comment>
<dbReference type="InterPro" id="IPR045537">
    <property type="entry name" value="Lar7_xRRM"/>
</dbReference>
<dbReference type="AlphaFoldDB" id="A0A8K0K7T3"/>
<dbReference type="Proteomes" id="UP000792457">
    <property type="component" value="Unassembled WGS sequence"/>
</dbReference>
<dbReference type="SMART" id="SM00360">
    <property type="entry name" value="RRM"/>
    <property type="match status" value="1"/>
</dbReference>
<dbReference type="GO" id="GO:0005634">
    <property type="term" value="C:nucleus"/>
    <property type="evidence" value="ECO:0007669"/>
    <property type="project" value="UniProtKB-SubCell"/>
</dbReference>
<dbReference type="Gene3D" id="1.10.10.10">
    <property type="entry name" value="Winged helix-like DNA-binding domain superfamily/Winged helix DNA-binding domain"/>
    <property type="match status" value="1"/>
</dbReference>
<dbReference type="PROSITE" id="PS51939">
    <property type="entry name" value="XRRM"/>
    <property type="match status" value="1"/>
</dbReference>
<dbReference type="Gene3D" id="3.30.70.330">
    <property type="match status" value="2"/>
</dbReference>
<evidence type="ECO:0000256" key="2">
    <source>
        <dbReference type="ARBA" id="ARBA00022884"/>
    </source>
</evidence>
<evidence type="ECO:0000256" key="1">
    <source>
        <dbReference type="ARBA" id="ARBA00004123"/>
    </source>
</evidence>
<name>A0A8K0K7T3_LADFU</name>
<dbReference type="InterPro" id="IPR012677">
    <property type="entry name" value="Nucleotide-bd_a/b_plait_sf"/>
</dbReference>
<dbReference type="Pfam" id="PF00076">
    <property type="entry name" value="RRM_1"/>
    <property type="match status" value="1"/>
</dbReference>
<feature type="region of interest" description="Disordered" evidence="5">
    <location>
        <begin position="314"/>
        <end position="404"/>
    </location>
</feature>
<evidence type="ECO:0000259" key="6">
    <source>
        <dbReference type="PROSITE" id="PS50102"/>
    </source>
</evidence>
<dbReference type="InterPro" id="IPR000504">
    <property type="entry name" value="RRM_dom"/>
</dbReference>
<sequence length="479" mass="55081">MADLNEVDADLDEKIIHQVEYYFGNFNFPKDKFLQEQIKLDDGWIPLSTMLNFKRLAALTTDQDRIICALKKSTANLIEVDEEQKKIRRSVDKPAPLLTESRQKEIQSRTVYCKGFSKDNASLDKLLEYFKQFGSVENVQMRTYLDKASKEHIFKGSVFVVFSNKELADEFVKKEGLEYEDTPLIIKKQEDYIIDKRKEREDKKKMQKEKLHRVTGKQPKDSKENEENESEEDDDESSGFAKGAVVHLKGIPGSTTWEDIRNAVQKTWKAGTKEGEEEEVEVAYVDYRNGDEEAWVRLAEAGAASLLVQRARHALTKEEENGGNKEETKKEESEKKEEEKSEEKKEEKSEEKKEEKSEEKKEEKSEEKKEEKTEKNEKNEESSEEMEDTEIDEVNGEKAKEDEVCSMKVNGADVEIHVLRGSEESAYLEKAKGAREKKFMFGKSRGKGGRRGGGRRGRGNRGGKRKCTWDSGPASKKVH</sequence>
<organism evidence="9 10">
    <name type="scientific">Ladona fulva</name>
    <name type="common">Scarce chaser dragonfly</name>
    <name type="synonym">Libellula fulva</name>
    <dbReference type="NCBI Taxonomy" id="123851"/>
    <lineage>
        <taxon>Eukaryota</taxon>
        <taxon>Metazoa</taxon>
        <taxon>Ecdysozoa</taxon>
        <taxon>Arthropoda</taxon>
        <taxon>Hexapoda</taxon>
        <taxon>Insecta</taxon>
        <taxon>Pterygota</taxon>
        <taxon>Palaeoptera</taxon>
        <taxon>Odonata</taxon>
        <taxon>Epiprocta</taxon>
        <taxon>Anisoptera</taxon>
        <taxon>Libelluloidea</taxon>
        <taxon>Libellulidae</taxon>
        <taxon>Ladona</taxon>
    </lineage>
</organism>
<dbReference type="OrthoDB" id="439993at2759"/>
<dbReference type="GO" id="GO:0003729">
    <property type="term" value="F:mRNA binding"/>
    <property type="evidence" value="ECO:0007669"/>
    <property type="project" value="TreeGrafter"/>
</dbReference>
<dbReference type="Pfam" id="PF19977">
    <property type="entry name" value="xRRM"/>
    <property type="match status" value="1"/>
</dbReference>
<dbReference type="PROSITE" id="PS50102">
    <property type="entry name" value="RRM"/>
    <property type="match status" value="1"/>
</dbReference>
<dbReference type="InterPro" id="IPR045180">
    <property type="entry name" value="La_dom_prot"/>
</dbReference>
<dbReference type="GO" id="GO:0070034">
    <property type="term" value="F:telomerase RNA binding"/>
    <property type="evidence" value="ECO:0007669"/>
    <property type="project" value="InterPro"/>
</dbReference>
<feature type="region of interest" description="Disordered" evidence="5">
    <location>
        <begin position="438"/>
        <end position="479"/>
    </location>
</feature>
<feature type="domain" description="HTH La-type RNA-binding" evidence="7">
    <location>
        <begin position="5"/>
        <end position="97"/>
    </location>
</feature>
<dbReference type="Pfam" id="PF05383">
    <property type="entry name" value="La"/>
    <property type="match status" value="1"/>
</dbReference>
<reference evidence="9" key="1">
    <citation type="submission" date="2013-04" db="EMBL/GenBank/DDBJ databases">
        <authorList>
            <person name="Qu J."/>
            <person name="Murali S.C."/>
            <person name="Bandaranaike D."/>
            <person name="Bellair M."/>
            <person name="Blankenburg K."/>
            <person name="Chao H."/>
            <person name="Dinh H."/>
            <person name="Doddapaneni H."/>
            <person name="Downs B."/>
            <person name="Dugan-Rocha S."/>
            <person name="Elkadiri S."/>
            <person name="Gnanaolivu R.D."/>
            <person name="Hernandez B."/>
            <person name="Javaid M."/>
            <person name="Jayaseelan J.C."/>
            <person name="Lee S."/>
            <person name="Li M."/>
            <person name="Ming W."/>
            <person name="Munidasa M."/>
            <person name="Muniz J."/>
            <person name="Nguyen L."/>
            <person name="Ongeri F."/>
            <person name="Osuji N."/>
            <person name="Pu L.-L."/>
            <person name="Puazo M."/>
            <person name="Qu C."/>
            <person name="Quiroz J."/>
            <person name="Raj R."/>
            <person name="Weissenberger G."/>
            <person name="Xin Y."/>
            <person name="Zou X."/>
            <person name="Han Y."/>
            <person name="Richards S."/>
            <person name="Worley K."/>
            <person name="Muzny D."/>
            <person name="Gibbs R."/>
        </authorList>
    </citation>
    <scope>NUCLEOTIDE SEQUENCE</scope>
    <source>
        <strain evidence="9">Sampled in the wild</strain>
    </source>
</reference>